<dbReference type="EMBL" id="KL584719">
    <property type="protein sequence ID" value="KEQ69925.1"/>
    <property type="molecule type" value="Genomic_DNA"/>
</dbReference>
<organism evidence="1 2">
    <name type="scientific">Aureobasidium namibiae CBS 147.97</name>
    <dbReference type="NCBI Taxonomy" id="1043004"/>
    <lineage>
        <taxon>Eukaryota</taxon>
        <taxon>Fungi</taxon>
        <taxon>Dikarya</taxon>
        <taxon>Ascomycota</taxon>
        <taxon>Pezizomycotina</taxon>
        <taxon>Dothideomycetes</taxon>
        <taxon>Dothideomycetidae</taxon>
        <taxon>Dothideales</taxon>
        <taxon>Saccotheciaceae</taxon>
        <taxon>Aureobasidium</taxon>
    </lineage>
</organism>
<dbReference type="Proteomes" id="UP000027730">
    <property type="component" value="Unassembled WGS sequence"/>
</dbReference>
<accession>A0A074WA12</accession>
<gene>
    <name evidence="1" type="ORF">M436DRAFT_84972</name>
</gene>
<proteinExistence type="predicted"/>
<protein>
    <submittedName>
        <fullName evidence="1">Uncharacterized protein</fullName>
    </submittedName>
</protein>
<dbReference type="RefSeq" id="XP_013424189.1">
    <property type="nucleotide sequence ID" value="XM_013568735.1"/>
</dbReference>
<dbReference type="GeneID" id="25417453"/>
<sequence length="172" mass="19316">MTILAEHETQELQRKIERLSNALATPKQGLEWEQQFRIDTDLQGIKSLLSQKRSSLSYSHLPDWQQNEVLAALTQVETSSYVFSIVKGSVEKVLKSTMDEIWKGRIFNGPSGAALQAAVDWIDKKDILNAVYQRASLEALDSEEAIKKHIVAAFAGLVQRELVKSVDNMPGY</sequence>
<keyword evidence="2" id="KW-1185">Reference proteome</keyword>
<reference evidence="1 2" key="1">
    <citation type="journal article" date="2014" name="BMC Genomics">
        <title>Genome sequencing of four Aureobasidium pullulans varieties: biotechnological potential, stress tolerance, and description of new species.</title>
        <authorList>
            <person name="Gostin Ar C."/>
            <person name="Ohm R.A."/>
            <person name="Kogej T."/>
            <person name="Sonjak S."/>
            <person name="Turk M."/>
            <person name="Zajc J."/>
            <person name="Zalar P."/>
            <person name="Grube M."/>
            <person name="Sun H."/>
            <person name="Han J."/>
            <person name="Sharma A."/>
            <person name="Chiniquy J."/>
            <person name="Ngan C.Y."/>
            <person name="Lipzen A."/>
            <person name="Barry K."/>
            <person name="Grigoriev I.V."/>
            <person name="Gunde-Cimerman N."/>
        </authorList>
    </citation>
    <scope>NUCLEOTIDE SEQUENCE [LARGE SCALE GENOMIC DNA]</scope>
    <source>
        <strain evidence="1 2">CBS 147.97</strain>
    </source>
</reference>
<dbReference type="AlphaFoldDB" id="A0A074WA12"/>
<evidence type="ECO:0000313" key="2">
    <source>
        <dbReference type="Proteomes" id="UP000027730"/>
    </source>
</evidence>
<dbReference type="OrthoDB" id="3881795at2759"/>
<dbReference type="HOGENOM" id="CLU_081021_0_0_1"/>
<name>A0A074WA12_9PEZI</name>
<evidence type="ECO:0000313" key="1">
    <source>
        <dbReference type="EMBL" id="KEQ69925.1"/>
    </source>
</evidence>